<dbReference type="EMBL" id="JAGMWT010000007">
    <property type="protein sequence ID" value="KAH7125445.1"/>
    <property type="molecule type" value="Genomic_DNA"/>
</dbReference>
<keyword evidence="2" id="KW-1133">Transmembrane helix</keyword>
<feature type="region of interest" description="Disordered" evidence="1">
    <location>
        <begin position="1"/>
        <end position="26"/>
    </location>
</feature>
<feature type="compositionally biased region" description="Polar residues" evidence="1">
    <location>
        <begin position="497"/>
        <end position="513"/>
    </location>
</feature>
<feature type="region of interest" description="Disordered" evidence="1">
    <location>
        <begin position="353"/>
        <end position="385"/>
    </location>
</feature>
<dbReference type="Proteomes" id="UP000700596">
    <property type="component" value="Unassembled WGS sequence"/>
</dbReference>
<feature type="region of interest" description="Disordered" evidence="1">
    <location>
        <begin position="572"/>
        <end position="595"/>
    </location>
</feature>
<proteinExistence type="predicted"/>
<feature type="compositionally biased region" description="Basic residues" evidence="1">
    <location>
        <begin position="1"/>
        <end position="15"/>
    </location>
</feature>
<dbReference type="AlphaFoldDB" id="A0A9P9DRP3"/>
<dbReference type="PANTHER" id="PTHR42088">
    <property type="entry name" value="YALI0F10131P"/>
    <property type="match status" value="1"/>
</dbReference>
<feature type="compositionally biased region" description="Basic and acidic residues" evidence="1">
    <location>
        <begin position="572"/>
        <end position="581"/>
    </location>
</feature>
<feature type="transmembrane region" description="Helical" evidence="2">
    <location>
        <begin position="63"/>
        <end position="83"/>
    </location>
</feature>
<feature type="compositionally biased region" description="Polar residues" evidence="1">
    <location>
        <begin position="638"/>
        <end position="652"/>
    </location>
</feature>
<dbReference type="OrthoDB" id="5417135at2759"/>
<dbReference type="PANTHER" id="PTHR42088:SF1">
    <property type="entry name" value="YALI0F10131P"/>
    <property type="match status" value="1"/>
</dbReference>
<feature type="region of interest" description="Disordered" evidence="1">
    <location>
        <begin position="183"/>
        <end position="263"/>
    </location>
</feature>
<accession>A0A9P9DRP3</accession>
<name>A0A9P9DRP3_9PLEO</name>
<feature type="compositionally biased region" description="Pro residues" evidence="1">
    <location>
        <begin position="531"/>
        <end position="543"/>
    </location>
</feature>
<comment type="caution">
    <text evidence="3">The sequence shown here is derived from an EMBL/GenBank/DDBJ whole genome shotgun (WGS) entry which is preliminary data.</text>
</comment>
<evidence type="ECO:0000313" key="3">
    <source>
        <dbReference type="EMBL" id="KAH7125445.1"/>
    </source>
</evidence>
<keyword evidence="4" id="KW-1185">Reference proteome</keyword>
<evidence type="ECO:0000256" key="1">
    <source>
        <dbReference type="SAM" id="MobiDB-lite"/>
    </source>
</evidence>
<evidence type="ECO:0000313" key="4">
    <source>
        <dbReference type="Proteomes" id="UP000700596"/>
    </source>
</evidence>
<sequence length="696" mass="75770">MDHVHRHAHFHHHSRREGQHAQVRGTPSRTALMERSKVHLVPRASCTSEDTPGCTKPTSTPTVAIVVAVLVPLVLAVGVLIYLHRRHLAKLREEDAKDKYKSLDFGMGQTAQTRKANAGPEMSVSYTEKGQKQGHDRGMSLDIGTIGSPYILPAGLHGSRESFHSLSRSMHDSQDPYRPVTFMKDDASMHSNGRGRYRNDNGSMYTTSSGGTEKDRMNNSLLKNASRMSQSFPPRGESMSPPQFPAPVASPSGPLNSNVAPPMPPLPPVTHEAAIQQNQNSYVAFQPSSSVEQAIAPAQPALPDVQVSKAPAKSSPSPPPFRIQSQEAVVLENMNTNSFMSTSSYGDGVMVTPPSPPRQHTRQMSEQGPLAPAPLRPQNEASQQGGLGVNEFGYNTNRLSIARPLPPDDPHDNPEQRANRIRSFYKEYFDDSKPEPVGGHVYNEYYEDYRSEYQQDGAIFDQNSRAFVVAQPQAPFAQPVTRRAMTPPPRAPPRFRSGSNPQGPHISNGSVASSRYVPPRGMSSMSGRLPAPAPRRPMPPPAPLASLPTPAKLTEDSMIFDAADFAPPISYRDRQAGRRPDSPLGAPRPFSPAVRPHTPLATTYDDLAPMPSPHLLRKSGTFTALDFAPPPRFRDPGSSGSDAGSIRSNRSGMSAAGRMAVRTGAYRVSRIPKEIVGTRDDIMGSLRPTMDMVAKA</sequence>
<reference evidence="3" key="1">
    <citation type="journal article" date="2021" name="Nat. Commun.">
        <title>Genetic determinants of endophytism in the Arabidopsis root mycobiome.</title>
        <authorList>
            <person name="Mesny F."/>
            <person name="Miyauchi S."/>
            <person name="Thiergart T."/>
            <person name="Pickel B."/>
            <person name="Atanasova L."/>
            <person name="Karlsson M."/>
            <person name="Huettel B."/>
            <person name="Barry K.W."/>
            <person name="Haridas S."/>
            <person name="Chen C."/>
            <person name="Bauer D."/>
            <person name="Andreopoulos W."/>
            <person name="Pangilinan J."/>
            <person name="LaButti K."/>
            <person name="Riley R."/>
            <person name="Lipzen A."/>
            <person name="Clum A."/>
            <person name="Drula E."/>
            <person name="Henrissat B."/>
            <person name="Kohler A."/>
            <person name="Grigoriev I.V."/>
            <person name="Martin F.M."/>
            <person name="Hacquard S."/>
        </authorList>
    </citation>
    <scope>NUCLEOTIDE SEQUENCE</scope>
    <source>
        <strain evidence="3">MPI-CAGE-CH-0243</strain>
    </source>
</reference>
<evidence type="ECO:0000256" key="2">
    <source>
        <dbReference type="SAM" id="Phobius"/>
    </source>
</evidence>
<feature type="region of interest" description="Disordered" evidence="1">
    <location>
        <begin position="626"/>
        <end position="656"/>
    </location>
</feature>
<feature type="compositionally biased region" description="Polar residues" evidence="1">
    <location>
        <begin position="200"/>
        <end position="211"/>
    </location>
</feature>
<keyword evidence="2" id="KW-0812">Transmembrane</keyword>
<gene>
    <name evidence="3" type="ORF">B0J11DRAFT_487035</name>
</gene>
<organism evidence="3 4">
    <name type="scientific">Dendryphion nanum</name>
    <dbReference type="NCBI Taxonomy" id="256645"/>
    <lineage>
        <taxon>Eukaryota</taxon>
        <taxon>Fungi</taxon>
        <taxon>Dikarya</taxon>
        <taxon>Ascomycota</taxon>
        <taxon>Pezizomycotina</taxon>
        <taxon>Dothideomycetes</taxon>
        <taxon>Pleosporomycetidae</taxon>
        <taxon>Pleosporales</taxon>
        <taxon>Torulaceae</taxon>
        <taxon>Dendryphion</taxon>
    </lineage>
</organism>
<feature type="compositionally biased region" description="Polar residues" evidence="1">
    <location>
        <begin position="218"/>
        <end position="232"/>
    </location>
</feature>
<protein>
    <submittedName>
        <fullName evidence="3">Uncharacterized protein</fullName>
    </submittedName>
</protein>
<feature type="region of interest" description="Disordered" evidence="1">
    <location>
        <begin position="477"/>
        <end position="549"/>
    </location>
</feature>
<keyword evidence="2" id="KW-0472">Membrane</keyword>